<sequence>MPICIAQAPFSHPPPAFSIPKERVSQMNIFLAAVLGELITRSINLLIDNSCKPPTAPDVEDRLRRILLRAQVIVDEAMGRQITNRGVLQQLDMLRDAMYHGYYILDTFRYQSHSEEETKGVDLAALKEGYVTEHQNHGSNSNKEGRRLLIVVELVGTLTEDVWNRLYSGSVEHVPSGSKIIVTSRSDEIIKFGTNQPLSLKYLSHEAYWYFFKMITFGSMDPEMHPRFARMAMEIARMHNGCFIGANMIGCLLSDNIDFHFWCKVLGFLRGTIRKHVSKLGGHPFDLINEKKPAHLGRMCAPSEDFVLHYEYQRSSQEDVPEIRIQDVIYGSVKAQGKFEALGWRSRIPPYHSYINVCEIRGLKTTGTKRKRCMKNGVTLY</sequence>
<name>A0A8T0VAA2_PANVG</name>
<keyword evidence="2" id="KW-0433">Leucine-rich repeat</keyword>
<gene>
    <name evidence="7" type="ORF">PVAP13_2NG012500</name>
</gene>
<evidence type="ECO:0000256" key="3">
    <source>
        <dbReference type="ARBA" id="ARBA00022737"/>
    </source>
</evidence>
<dbReference type="AlphaFoldDB" id="A0A8T0VAA2"/>
<evidence type="ECO:0000256" key="4">
    <source>
        <dbReference type="ARBA" id="ARBA00022741"/>
    </source>
</evidence>
<comment type="similarity">
    <text evidence="1">Belongs to the disease resistance NB-LRR family.</text>
</comment>
<keyword evidence="4" id="KW-0547">Nucleotide-binding</keyword>
<organism evidence="7 8">
    <name type="scientific">Panicum virgatum</name>
    <name type="common">Blackwell switchgrass</name>
    <dbReference type="NCBI Taxonomy" id="38727"/>
    <lineage>
        <taxon>Eukaryota</taxon>
        <taxon>Viridiplantae</taxon>
        <taxon>Streptophyta</taxon>
        <taxon>Embryophyta</taxon>
        <taxon>Tracheophyta</taxon>
        <taxon>Spermatophyta</taxon>
        <taxon>Magnoliopsida</taxon>
        <taxon>Liliopsida</taxon>
        <taxon>Poales</taxon>
        <taxon>Poaceae</taxon>
        <taxon>PACMAD clade</taxon>
        <taxon>Panicoideae</taxon>
        <taxon>Panicodae</taxon>
        <taxon>Paniceae</taxon>
        <taxon>Panicinae</taxon>
        <taxon>Panicum</taxon>
        <taxon>Panicum sect. Hiantes</taxon>
    </lineage>
</organism>
<dbReference type="EMBL" id="CM029040">
    <property type="protein sequence ID" value="KAG2631275.1"/>
    <property type="molecule type" value="Genomic_DNA"/>
</dbReference>
<evidence type="ECO:0000256" key="2">
    <source>
        <dbReference type="ARBA" id="ARBA00022614"/>
    </source>
</evidence>
<dbReference type="Pfam" id="PF18052">
    <property type="entry name" value="Rx_N"/>
    <property type="match status" value="1"/>
</dbReference>
<keyword evidence="8" id="KW-1185">Reference proteome</keyword>
<feature type="domain" description="Disease resistance N-terminal" evidence="6">
    <location>
        <begin position="35"/>
        <end position="117"/>
    </location>
</feature>
<evidence type="ECO:0000313" key="7">
    <source>
        <dbReference type="EMBL" id="KAG2631275.1"/>
    </source>
</evidence>
<dbReference type="Proteomes" id="UP000823388">
    <property type="component" value="Chromosome 2N"/>
</dbReference>
<dbReference type="GO" id="GO:0043531">
    <property type="term" value="F:ADP binding"/>
    <property type="evidence" value="ECO:0007669"/>
    <property type="project" value="InterPro"/>
</dbReference>
<protein>
    <recommendedName>
        <fullName evidence="6">Disease resistance N-terminal domain-containing protein</fullName>
    </recommendedName>
</protein>
<evidence type="ECO:0000259" key="6">
    <source>
        <dbReference type="Pfam" id="PF18052"/>
    </source>
</evidence>
<dbReference type="InterPro" id="IPR027417">
    <property type="entry name" value="P-loop_NTPase"/>
</dbReference>
<evidence type="ECO:0000313" key="8">
    <source>
        <dbReference type="Proteomes" id="UP000823388"/>
    </source>
</evidence>
<keyword evidence="5" id="KW-0611">Plant defense</keyword>
<evidence type="ECO:0000256" key="1">
    <source>
        <dbReference type="ARBA" id="ARBA00008894"/>
    </source>
</evidence>
<proteinExistence type="inferred from homology"/>
<dbReference type="SUPFAM" id="SSF52540">
    <property type="entry name" value="P-loop containing nucleoside triphosphate hydrolases"/>
    <property type="match status" value="1"/>
</dbReference>
<dbReference type="PANTHER" id="PTHR33377">
    <property type="entry name" value="OS10G0134700 PROTEIN-RELATED"/>
    <property type="match status" value="1"/>
</dbReference>
<evidence type="ECO:0000256" key="5">
    <source>
        <dbReference type="ARBA" id="ARBA00022821"/>
    </source>
</evidence>
<dbReference type="GO" id="GO:0006952">
    <property type="term" value="P:defense response"/>
    <property type="evidence" value="ECO:0007669"/>
    <property type="project" value="UniProtKB-KW"/>
</dbReference>
<reference evidence="7" key="1">
    <citation type="submission" date="2020-05" db="EMBL/GenBank/DDBJ databases">
        <title>WGS assembly of Panicum virgatum.</title>
        <authorList>
            <person name="Lovell J.T."/>
            <person name="Jenkins J."/>
            <person name="Shu S."/>
            <person name="Juenger T.E."/>
            <person name="Schmutz J."/>
        </authorList>
    </citation>
    <scope>NUCLEOTIDE SEQUENCE</scope>
    <source>
        <strain evidence="7">AP13</strain>
    </source>
</reference>
<dbReference type="InterPro" id="IPR041118">
    <property type="entry name" value="Rx_N"/>
</dbReference>
<comment type="caution">
    <text evidence="7">The sequence shown here is derived from an EMBL/GenBank/DDBJ whole genome shotgun (WGS) entry which is preliminary data.</text>
</comment>
<keyword evidence="3" id="KW-0677">Repeat</keyword>
<accession>A0A8T0VAA2</accession>
<dbReference type="PANTHER" id="PTHR33377:SF92">
    <property type="entry name" value="NB-ARC DOMAIN-CONTAINING PROTEIN"/>
    <property type="match status" value="1"/>
</dbReference>